<reference evidence="1 2" key="1">
    <citation type="submission" date="2020-07" db="EMBL/GenBank/DDBJ databases">
        <title>Sequencing the genomes of 1000 actinobacteria strains.</title>
        <authorList>
            <person name="Klenk H.-P."/>
        </authorList>
    </citation>
    <scope>NUCLEOTIDE SEQUENCE [LARGE SCALE GENOMIC DNA]</scope>
    <source>
        <strain evidence="1 2">DSM 44121</strain>
    </source>
</reference>
<gene>
    <name evidence="1" type="ORF">FHX71_002640</name>
</gene>
<sequence length="71" mass="7882">MTEYEEDFTGETRVTVTTAPRCSTRYRVVRNGPGFAPVYDRVEDAARCLETWVGFHGPDAGVRIEPISSSA</sequence>
<dbReference type="Proteomes" id="UP000540568">
    <property type="component" value="Unassembled WGS sequence"/>
</dbReference>
<protein>
    <submittedName>
        <fullName evidence="1">Uncharacterized protein</fullName>
    </submittedName>
</protein>
<dbReference type="AlphaFoldDB" id="A0A7W3J9E4"/>
<evidence type="ECO:0000313" key="2">
    <source>
        <dbReference type="Proteomes" id="UP000540568"/>
    </source>
</evidence>
<accession>A0A7W3J9E4</accession>
<dbReference type="RefSeq" id="WP_182616894.1">
    <property type="nucleotide sequence ID" value="NZ_BAAATF010000003.1"/>
</dbReference>
<organism evidence="1 2">
    <name type="scientific">Promicromonospora sukumoe</name>
    <dbReference type="NCBI Taxonomy" id="88382"/>
    <lineage>
        <taxon>Bacteria</taxon>
        <taxon>Bacillati</taxon>
        <taxon>Actinomycetota</taxon>
        <taxon>Actinomycetes</taxon>
        <taxon>Micrococcales</taxon>
        <taxon>Promicromonosporaceae</taxon>
        <taxon>Promicromonospora</taxon>
    </lineage>
</organism>
<evidence type="ECO:0000313" key="1">
    <source>
        <dbReference type="EMBL" id="MBA8808698.1"/>
    </source>
</evidence>
<keyword evidence="2" id="KW-1185">Reference proteome</keyword>
<name>A0A7W3J9E4_9MICO</name>
<dbReference type="EMBL" id="JACGWV010000001">
    <property type="protein sequence ID" value="MBA8808698.1"/>
    <property type="molecule type" value="Genomic_DNA"/>
</dbReference>
<comment type="caution">
    <text evidence="1">The sequence shown here is derived from an EMBL/GenBank/DDBJ whole genome shotgun (WGS) entry which is preliminary data.</text>
</comment>
<proteinExistence type="predicted"/>